<proteinExistence type="predicted"/>
<name>A0A7W7ZTH6_9BACT</name>
<evidence type="ECO:0000313" key="1">
    <source>
        <dbReference type="EMBL" id="MBB5064991.1"/>
    </source>
</evidence>
<reference evidence="1 2" key="1">
    <citation type="submission" date="2020-08" db="EMBL/GenBank/DDBJ databases">
        <title>Genomic Encyclopedia of Type Strains, Phase IV (KMG-V): Genome sequencing to study the core and pangenomes of soil and plant-associated prokaryotes.</title>
        <authorList>
            <person name="Whitman W."/>
        </authorList>
    </citation>
    <scope>NUCLEOTIDE SEQUENCE [LARGE SCALE GENOMIC DNA]</scope>
    <source>
        <strain evidence="1 2">X5P3</strain>
    </source>
</reference>
<dbReference type="RefSeq" id="WP_184257348.1">
    <property type="nucleotide sequence ID" value="NZ_JACHIO010000014.1"/>
</dbReference>
<comment type="caution">
    <text evidence="1">The sequence shown here is derived from an EMBL/GenBank/DDBJ whole genome shotgun (WGS) entry which is preliminary data.</text>
</comment>
<dbReference type="AlphaFoldDB" id="A0A7W7ZTH6"/>
<dbReference type="EMBL" id="JACHIO010000014">
    <property type="protein sequence ID" value="MBB5064991.1"/>
    <property type="molecule type" value="Genomic_DNA"/>
</dbReference>
<dbReference type="PROSITE" id="PS51257">
    <property type="entry name" value="PROKAR_LIPOPROTEIN"/>
    <property type="match status" value="1"/>
</dbReference>
<organism evidence="1 2">
    <name type="scientific">Granulicella mallensis</name>
    <dbReference type="NCBI Taxonomy" id="940614"/>
    <lineage>
        <taxon>Bacteria</taxon>
        <taxon>Pseudomonadati</taxon>
        <taxon>Acidobacteriota</taxon>
        <taxon>Terriglobia</taxon>
        <taxon>Terriglobales</taxon>
        <taxon>Acidobacteriaceae</taxon>
        <taxon>Granulicella</taxon>
    </lineage>
</organism>
<accession>A0A7W7ZTH6</accession>
<evidence type="ECO:0000313" key="2">
    <source>
        <dbReference type="Proteomes" id="UP000584867"/>
    </source>
</evidence>
<protein>
    <submittedName>
        <fullName evidence="1">Uncharacterized protein</fullName>
    </submittedName>
</protein>
<sequence length="717" mass="71541">MTVRKAWLVFIGLSSILGLAGCGGSKNLSSLSTGSKPTAVLFVSPPPKSLAVNASATLLAAATYPIPSQGGNSQVTWVMTCGSPGACGSFGPSDEGGAITYTAPAAIPAGGTVTVTATAVADTTKSTSATITIVAPIPISVAFYAPPPASLQVNAAFPMSASINNDVSANPQVKWTVTCGAAACGSFSSATTGNESQNTYTAPAAIPPGGNVTVTVTSVTDPTRSASTSIVITAAAPTLANGTYVFQISGPTGGQSSFMTGVFVANNGVVTGGEQDWTYYFNDDDSIYPYSSFQKITGGSYATTPDGNLQVTLQIASGGPETFTGTLATGAHGFVAAIDGSPASGTLDLQTSTAAPAGGYAVSLSGGDESSEAVWIGGILNIDSTGGISGAGSVLDVINSQTNTANTQSLGASTVSAPDANGRVQIHLIPTGSSLPSLYLAGYPIDATHMRLAEMAGSDNSNIPAQWVLGGTALGQGAGTGHFSVSSIGGSSYVFGAQGTNPAGPLQMAGVITLKADGTLTGTFNKSDYNGDPATIPIPVTGNYTVDPTGRVTLSSLVEGSSSEDSLHLYLTGDGNGLLLSNDFSDIFTGQVFQQQTAAFSAASFSGNYGLNATVLSPLSTQIQAGAVTGPLTSNAGNFTDTLAGYADAGGSTADFALSGSFTSNTNGVFAGMLAGFDPTDRTRAGEFTLYLVDSTQAVLIGTDGTQLVLGHLQSLQ</sequence>
<dbReference type="Proteomes" id="UP000584867">
    <property type="component" value="Unassembled WGS sequence"/>
</dbReference>
<gene>
    <name evidence="1" type="ORF">HDF15_003354</name>
</gene>